<name>A0A9W6W611_9ACTN</name>
<evidence type="ECO:0000313" key="1">
    <source>
        <dbReference type="EMBL" id="GLY92019.1"/>
    </source>
</evidence>
<dbReference type="EMBL" id="BSTK01000024">
    <property type="protein sequence ID" value="GLY92019.1"/>
    <property type="molecule type" value="Genomic_DNA"/>
</dbReference>
<proteinExistence type="predicted"/>
<sequence>MDEFDLDPKVTKATGAGWSAFLGGAQGPGQIQSFTTDWTVN</sequence>
<comment type="caution">
    <text evidence="1">The sequence shown here is derived from an EMBL/GenBank/DDBJ whole genome shotgun (WGS) entry which is preliminary data.</text>
</comment>
<keyword evidence="2" id="KW-1185">Reference proteome</keyword>
<gene>
    <name evidence="1" type="ORF">Airi02_099470</name>
</gene>
<dbReference type="AlphaFoldDB" id="A0A9W6W611"/>
<organism evidence="1 2">
    <name type="scientific">Actinoallomurus iriomotensis</name>
    <dbReference type="NCBI Taxonomy" id="478107"/>
    <lineage>
        <taxon>Bacteria</taxon>
        <taxon>Bacillati</taxon>
        <taxon>Actinomycetota</taxon>
        <taxon>Actinomycetes</taxon>
        <taxon>Streptosporangiales</taxon>
        <taxon>Thermomonosporaceae</taxon>
        <taxon>Actinoallomurus</taxon>
    </lineage>
</organism>
<reference evidence="1" key="1">
    <citation type="submission" date="2023-03" db="EMBL/GenBank/DDBJ databases">
        <title>Actinoallomurus iriomotensis NBRC 103684.</title>
        <authorList>
            <person name="Ichikawa N."/>
            <person name="Sato H."/>
            <person name="Tonouchi N."/>
        </authorList>
    </citation>
    <scope>NUCLEOTIDE SEQUENCE</scope>
    <source>
        <strain evidence="1">NBRC 103684</strain>
    </source>
</reference>
<protein>
    <submittedName>
        <fullName evidence="1">Uncharacterized protein</fullName>
    </submittedName>
</protein>
<accession>A0A9W6W611</accession>
<evidence type="ECO:0000313" key="2">
    <source>
        <dbReference type="Proteomes" id="UP001165074"/>
    </source>
</evidence>
<dbReference type="Proteomes" id="UP001165074">
    <property type="component" value="Unassembled WGS sequence"/>
</dbReference>
<dbReference type="RefSeq" id="WP_285583959.1">
    <property type="nucleotide sequence ID" value="NZ_BSTK01000024.1"/>
</dbReference>